<name>A0AAE0C7N3_9CHLO</name>
<reference evidence="2 3" key="1">
    <citation type="journal article" date="2015" name="Genome Biol. Evol.">
        <title>Comparative Genomics of a Bacterivorous Green Alga Reveals Evolutionary Causalities and Consequences of Phago-Mixotrophic Mode of Nutrition.</title>
        <authorList>
            <person name="Burns J.A."/>
            <person name="Paasch A."/>
            <person name="Narechania A."/>
            <person name="Kim E."/>
        </authorList>
    </citation>
    <scope>NUCLEOTIDE SEQUENCE [LARGE SCALE GENOMIC DNA]</scope>
    <source>
        <strain evidence="2 3">PLY_AMNH</strain>
    </source>
</reference>
<protein>
    <recommendedName>
        <fullName evidence="1">Rhodanese domain-containing protein</fullName>
    </recommendedName>
</protein>
<dbReference type="Pfam" id="PF00581">
    <property type="entry name" value="Rhodanese"/>
    <property type="match status" value="1"/>
</dbReference>
<dbReference type="GO" id="GO:0009507">
    <property type="term" value="C:chloroplast"/>
    <property type="evidence" value="ECO:0007669"/>
    <property type="project" value="TreeGrafter"/>
</dbReference>
<dbReference type="Gene3D" id="3.40.250.10">
    <property type="entry name" value="Rhodanese-like domain"/>
    <property type="match status" value="1"/>
</dbReference>
<dbReference type="PROSITE" id="PS50206">
    <property type="entry name" value="RHODANESE_3"/>
    <property type="match status" value="1"/>
</dbReference>
<feature type="domain" description="Rhodanese" evidence="1">
    <location>
        <begin position="149"/>
        <end position="296"/>
    </location>
</feature>
<comment type="caution">
    <text evidence="2">The sequence shown here is derived from an EMBL/GenBank/DDBJ whole genome shotgun (WGS) entry which is preliminary data.</text>
</comment>
<dbReference type="InterPro" id="IPR001763">
    <property type="entry name" value="Rhodanese-like_dom"/>
</dbReference>
<gene>
    <name evidence="2" type="ORF">CYMTET_41644</name>
</gene>
<accession>A0AAE0C7N3</accession>
<dbReference type="PANTHER" id="PTHR44920">
    <property type="entry name" value="RHODANESE-LIKE DOMAIN-CONTAINING PROTEIN 14, CHLOROPLASTIC-RELATED"/>
    <property type="match status" value="1"/>
</dbReference>
<dbReference type="SMART" id="SM00450">
    <property type="entry name" value="RHOD"/>
    <property type="match status" value="1"/>
</dbReference>
<dbReference type="PANTHER" id="PTHR44920:SF2">
    <property type="entry name" value="RHODANESE DOMAIN-CONTAINING PROTEIN"/>
    <property type="match status" value="1"/>
</dbReference>
<dbReference type="SUPFAM" id="SSF52821">
    <property type="entry name" value="Rhodanese/Cell cycle control phosphatase"/>
    <property type="match status" value="1"/>
</dbReference>
<keyword evidence="3" id="KW-1185">Reference proteome</keyword>
<sequence>MAHSHICPIRVRPEALRSEPSKRASRPYDLRASRCSRSYRLTVSASEGQDDKATLADNLSNFVKSRDSASKKAAAKATGFLGKAPTEAERRAEIAKQVARLEDAMKRGEVPEFYGPKTTGDKIPWKLAHTYLTACKQESVSCMRAARLEAGGATLLDVSPSDLFAKGHAKGAINVPLFESMQNRSPNKAFVNLLFKIGFGRAATERDLNFIDQVSDICSKSDSILVMCNRGGTLDTMIRLEGRAPYADPDRRYGIESRSLKAVFELRRAGFSNVFHVDGGFYARKGWSTMADEMGLEVEVQD</sequence>
<evidence type="ECO:0000313" key="2">
    <source>
        <dbReference type="EMBL" id="KAK3248910.1"/>
    </source>
</evidence>
<dbReference type="CDD" id="cd00158">
    <property type="entry name" value="RHOD"/>
    <property type="match status" value="1"/>
</dbReference>
<dbReference type="InterPro" id="IPR043186">
    <property type="entry name" value="Str14"/>
</dbReference>
<evidence type="ECO:0000313" key="3">
    <source>
        <dbReference type="Proteomes" id="UP001190700"/>
    </source>
</evidence>
<evidence type="ECO:0000259" key="1">
    <source>
        <dbReference type="PROSITE" id="PS50206"/>
    </source>
</evidence>
<proteinExistence type="predicted"/>
<dbReference type="InterPro" id="IPR036873">
    <property type="entry name" value="Rhodanese-like_dom_sf"/>
</dbReference>
<dbReference type="Proteomes" id="UP001190700">
    <property type="component" value="Unassembled WGS sequence"/>
</dbReference>
<dbReference type="AlphaFoldDB" id="A0AAE0C7N3"/>
<dbReference type="EMBL" id="LGRX02027717">
    <property type="protein sequence ID" value="KAK3248910.1"/>
    <property type="molecule type" value="Genomic_DNA"/>
</dbReference>
<organism evidence="2 3">
    <name type="scientific">Cymbomonas tetramitiformis</name>
    <dbReference type="NCBI Taxonomy" id="36881"/>
    <lineage>
        <taxon>Eukaryota</taxon>
        <taxon>Viridiplantae</taxon>
        <taxon>Chlorophyta</taxon>
        <taxon>Pyramimonadophyceae</taxon>
        <taxon>Pyramimonadales</taxon>
        <taxon>Pyramimonadaceae</taxon>
        <taxon>Cymbomonas</taxon>
    </lineage>
</organism>